<sequence length="114" mass="12266">MTTTLIRLILSAIAVLICAYILPGAHVDGFWTALVVAGVLAVVNILFKPILVILTIPVTIVTLGLFLLVINTLMIMLVSALVPGFTVDGFWWSFLFSLILSLINSLLGGLNNNE</sequence>
<dbReference type="RefSeq" id="WP_073120556.1">
    <property type="nucleotide sequence ID" value="NZ_FRAA01000001.1"/>
</dbReference>
<keyword evidence="1" id="KW-0472">Membrane</keyword>
<dbReference type="EMBL" id="FRAA01000001">
    <property type="protein sequence ID" value="SHJ59697.1"/>
    <property type="molecule type" value="Genomic_DNA"/>
</dbReference>
<keyword evidence="1" id="KW-0812">Transmembrane</keyword>
<organism evidence="2 3">
    <name type="scientific">Reichenbachiella agariperforans</name>
    <dbReference type="NCBI Taxonomy" id="156994"/>
    <lineage>
        <taxon>Bacteria</taxon>
        <taxon>Pseudomonadati</taxon>
        <taxon>Bacteroidota</taxon>
        <taxon>Cytophagia</taxon>
        <taxon>Cytophagales</taxon>
        <taxon>Reichenbachiellaceae</taxon>
        <taxon>Reichenbachiella</taxon>
    </lineage>
</organism>
<dbReference type="PANTHER" id="PTHR37309:SF1">
    <property type="entry name" value="SLR0284 PROTEIN"/>
    <property type="match status" value="1"/>
</dbReference>
<accession>A0A1M6KL53</accession>
<proteinExistence type="predicted"/>
<dbReference type="STRING" id="156994.SAMN04488028_101619"/>
<feature type="transmembrane region" description="Helical" evidence="1">
    <location>
        <begin position="90"/>
        <end position="110"/>
    </location>
</feature>
<feature type="transmembrane region" description="Helical" evidence="1">
    <location>
        <begin position="54"/>
        <end position="78"/>
    </location>
</feature>
<feature type="transmembrane region" description="Helical" evidence="1">
    <location>
        <begin position="29"/>
        <end position="47"/>
    </location>
</feature>
<gene>
    <name evidence="2" type="ORF">SAMN04488028_101619</name>
</gene>
<keyword evidence="3" id="KW-1185">Reference proteome</keyword>
<dbReference type="InterPro" id="IPR007165">
    <property type="entry name" value="Phage_holin_4_2"/>
</dbReference>
<name>A0A1M6KL53_REIAG</name>
<evidence type="ECO:0000313" key="2">
    <source>
        <dbReference type="EMBL" id="SHJ59697.1"/>
    </source>
</evidence>
<dbReference type="AlphaFoldDB" id="A0A1M6KL53"/>
<evidence type="ECO:0000313" key="3">
    <source>
        <dbReference type="Proteomes" id="UP000184474"/>
    </source>
</evidence>
<dbReference type="Proteomes" id="UP000184474">
    <property type="component" value="Unassembled WGS sequence"/>
</dbReference>
<reference evidence="3" key="1">
    <citation type="submission" date="2016-11" db="EMBL/GenBank/DDBJ databases">
        <authorList>
            <person name="Varghese N."/>
            <person name="Submissions S."/>
        </authorList>
    </citation>
    <scope>NUCLEOTIDE SEQUENCE [LARGE SCALE GENOMIC DNA]</scope>
    <source>
        <strain evidence="3">DSM 26134</strain>
    </source>
</reference>
<feature type="transmembrane region" description="Helical" evidence="1">
    <location>
        <begin position="5"/>
        <end position="23"/>
    </location>
</feature>
<protein>
    <submittedName>
        <fullName evidence="2">Putative membrane protein</fullName>
    </submittedName>
</protein>
<dbReference type="PANTHER" id="PTHR37309">
    <property type="entry name" value="SLR0284 PROTEIN"/>
    <property type="match status" value="1"/>
</dbReference>
<dbReference type="Pfam" id="PF04020">
    <property type="entry name" value="Phage_holin_4_2"/>
    <property type="match status" value="1"/>
</dbReference>
<keyword evidence="1" id="KW-1133">Transmembrane helix</keyword>
<evidence type="ECO:0000256" key="1">
    <source>
        <dbReference type="SAM" id="Phobius"/>
    </source>
</evidence>